<name>A0A5C3LJA1_9AGAR</name>
<dbReference type="AlphaFoldDB" id="A0A5C3LJA1"/>
<proteinExistence type="predicted"/>
<evidence type="ECO:0008006" key="3">
    <source>
        <dbReference type="Google" id="ProtNLM"/>
    </source>
</evidence>
<protein>
    <recommendedName>
        <fullName evidence="3">MACPF domain-containing protein</fullName>
    </recommendedName>
</protein>
<gene>
    <name evidence="1" type="ORF">BDQ12DRAFT_476790</name>
</gene>
<dbReference type="OrthoDB" id="3336780at2759"/>
<dbReference type="EMBL" id="ML213664">
    <property type="protein sequence ID" value="TFK32765.1"/>
    <property type="molecule type" value="Genomic_DNA"/>
</dbReference>
<sequence length="335" mass="36453">MPSDLYDLLLDDPNVLNVEQVAHDNIPIYFPWSLQCITLGTGFNSTLTSKGNTNPFSSRSAFAQRSLNSTPVRFDDDTGGSSFKKSITSKSTYSYEHVDFKFGISVGGWVLGASVSGAYAKDVLSNKDSQKLSVRSTMRLGTVAYVDTPGLSSEGFSLLRQEGVEKFHQTYGDYYVAGLRLGADNATMLSSSSNTDIQSQMDQLKISLKVFGKNHTLMDKKHVSSTSAIAHGTTVTAFDTLKNYNHTGQAGDAASCGREAELAARNVYDGQQIQERAFAVLQSLHISPGQIITTEQYRRICESGLVVELLLLPYAGLREFVLATAGPAYRGHDLL</sequence>
<accession>A0A5C3LJA1</accession>
<reference evidence="1 2" key="1">
    <citation type="journal article" date="2019" name="Nat. Ecol. Evol.">
        <title>Megaphylogeny resolves global patterns of mushroom evolution.</title>
        <authorList>
            <person name="Varga T."/>
            <person name="Krizsan K."/>
            <person name="Foldi C."/>
            <person name="Dima B."/>
            <person name="Sanchez-Garcia M."/>
            <person name="Sanchez-Ramirez S."/>
            <person name="Szollosi G.J."/>
            <person name="Szarkandi J.G."/>
            <person name="Papp V."/>
            <person name="Albert L."/>
            <person name="Andreopoulos W."/>
            <person name="Angelini C."/>
            <person name="Antonin V."/>
            <person name="Barry K.W."/>
            <person name="Bougher N.L."/>
            <person name="Buchanan P."/>
            <person name="Buyck B."/>
            <person name="Bense V."/>
            <person name="Catcheside P."/>
            <person name="Chovatia M."/>
            <person name="Cooper J."/>
            <person name="Damon W."/>
            <person name="Desjardin D."/>
            <person name="Finy P."/>
            <person name="Geml J."/>
            <person name="Haridas S."/>
            <person name="Hughes K."/>
            <person name="Justo A."/>
            <person name="Karasinski D."/>
            <person name="Kautmanova I."/>
            <person name="Kiss B."/>
            <person name="Kocsube S."/>
            <person name="Kotiranta H."/>
            <person name="LaButti K.M."/>
            <person name="Lechner B.E."/>
            <person name="Liimatainen K."/>
            <person name="Lipzen A."/>
            <person name="Lukacs Z."/>
            <person name="Mihaltcheva S."/>
            <person name="Morgado L.N."/>
            <person name="Niskanen T."/>
            <person name="Noordeloos M.E."/>
            <person name="Ohm R.A."/>
            <person name="Ortiz-Santana B."/>
            <person name="Ovrebo C."/>
            <person name="Racz N."/>
            <person name="Riley R."/>
            <person name="Savchenko A."/>
            <person name="Shiryaev A."/>
            <person name="Soop K."/>
            <person name="Spirin V."/>
            <person name="Szebenyi C."/>
            <person name="Tomsovsky M."/>
            <person name="Tulloss R.E."/>
            <person name="Uehling J."/>
            <person name="Grigoriev I.V."/>
            <person name="Vagvolgyi C."/>
            <person name="Papp T."/>
            <person name="Martin F.M."/>
            <person name="Miettinen O."/>
            <person name="Hibbett D.S."/>
            <person name="Nagy L.G."/>
        </authorList>
    </citation>
    <scope>NUCLEOTIDE SEQUENCE [LARGE SCALE GENOMIC DNA]</scope>
    <source>
        <strain evidence="1 2">CBS 166.37</strain>
    </source>
</reference>
<keyword evidence="2" id="KW-1185">Reference proteome</keyword>
<evidence type="ECO:0000313" key="2">
    <source>
        <dbReference type="Proteomes" id="UP000308652"/>
    </source>
</evidence>
<evidence type="ECO:0000313" key="1">
    <source>
        <dbReference type="EMBL" id="TFK32765.1"/>
    </source>
</evidence>
<dbReference type="Proteomes" id="UP000308652">
    <property type="component" value="Unassembled WGS sequence"/>
</dbReference>
<organism evidence="1 2">
    <name type="scientific">Crucibulum laeve</name>
    <dbReference type="NCBI Taxonomy" id="68775"/>
    <lineage>
        <taxon>Eukaryota</taxon>
        <taxon>Fungi</taxon>
        <taxon>Dikarya</taxon>
        <taxon>Basidiomycota</taxon>
        <taxon>Agaricomycotina</taxon>
        <taxon>Agaricomycetes</taxon>
        <taxon>Agaricomycetidae</taxon>
        <taxon>Agaricales</taxon>
        <taxon>Agaricineae</taxon>
        <taxon>Nidulariaceae</taxon>
        <taxon>Crucibulum</taxon>
    </lineage>
</organism>